<dbReference type="InterPro" id="IPR001851">
    <property type="entry name" value="ABC_transp_permease"/>
</dbReference>
<keyword evidence="2" id="KW-0813">Transport</keyword>
<dbReference type="GO" id="GO:0006865">
    <property type="term" value="P:amino acid transport"/>
    <property type="evidence" value="ECO:0007669"/>
    <property type="project" value="UniProtKB-KW"/>
</dbReference>
<dbReference type="PANTHER" id="PTHR11795:SF442">
    <property type="entry name" value="ABC TRANSPORTER ATP-BINDING PROTEIN"/>
    <property type="match status" value="1"/>
</dbReference>
<organism evidence="10 11">
    <name type="scientific">Tectimicrobiota bacterium</name>
    <dbReference type="NCBI Taxonomy" id="2528274"/>
    <lineage>
        <taxon>Bacteria</taxon>
        <taxon>Pseudomonadati</taxon>
        <taxon>Nitrospinota/Tectimicrobiota group</taxon>
        <taxon>Candidatus Tectimicrobiota</taxon>
    </lineage>
</organism>
<dbReference type="Proteomes" id="UP000741360">
    <property type="component" value="Unassembled WGS sequence"/>
</dbReference>
<evidence type="ECO:0000313" key="10">
    <source>
        <dbReference type="EMBL" id="MBI3015231.1"/>
    </source>
</evidence>
<evidence type="ECO:0000256" key="2">
    <source>
        <dbReference type="ARBA" id="ARBA00022448"/>
    </source>
</evidence>
<feature type="transmembrane region" description="Helical" evidence="9">
    <location>
        <begin position="222"/>
        <end position="249"/>
    </location>
</feature>
<comment type="caution">
    <text evidence="10">The sequence shown here is derived from an EMBL/GenBank/DDBJ whole genome shotgun (WGS) entry which is preliminary data.</text>
</comment>
<evidence type="ECO:0000256" key="1">
    <source>
        <dbReference type="ARBA" id="ARBA00004651"/>
    </source>
</evidence>
<evidence type="ECO:0000256" key="5">
    <source>
        <dbReference type="ARBA" id="ARBA00022970"/>
    </source>
</evidence>
<feature type="transmembrane region" description="Helical" evidence="9">
    <location>
        <begin position="256"/>
        <end position="275"/>
    </location>
</feature>
<evidence type="ECO:0000256" key="8">
    <source>
        <dbReference type="ARBA" id="ARBA00037998"/>
    </source>
</evidence>
<dbReference type="GO" id="GO:0022857">
    <property type="term" value="F:transmembrane transporter activity"/>
    <property type="evidence" value="ECO:0007669"/>
    <property type="project" value="InterPro"/>
</dbReference>
<protein>
    <submittedName>
        <fullName evidence="10">Branched-chain amino acid ABC transporter permease</fullName>
    </submittedName>
</protein>
<sequence length="284" mass="30389">MTFWLVQTFNGLSFAMLLFLLAAGLSLIFGLMGIINLAHGSYYLLGAYVGLAVIKKTNSFLLAIVGAVAVVVIVGIIMQRFFLSRFYKNELAQVLLTFGFLFIIADVALWIWGGNPQALPKPSLFEESYRFGNIVIPSYRIFVIGVGFLVALALWVLQEKTAIGAIIRAGVDDEEMTRGLGINMPFLFTIVFGIGATLAALAGVIGGPFVGVYPGVDFEILLLAFVVVIIGGLGSLKGAFVGSLIVGLLDNFGKALFPEFSLFTIFAPMAIILAVKPTGLFGKG</sequence>
<feature type="transmembrane region" description="Helical" evidence="9">
    <location>
        <begin position="94"/>
        <end position="114"/>
    </location>
</feature>
<keyword evidence="3" id="KW-1003">Cell membrane</keyword>
<evidence type="ECO:0000256" key="7">
    <source>
        <dbReference type="ARBA" id="ARBA00023136"/>
    </source>
</evidence>
<keyword evidence="6 9" id="KW-1133">Transmembrane helix</keyword>
<evidence type="ECO:0000256" key="6">
    <source>
        <dbReference type="ARBA" id="ARBA00022989"/>
    </source>
</evidence>
<name>A0A932GQ10_UNCTE</name>
<evidence type="ECO:0000313" key="11">
    <source>
        <dbReference type="Proteomes" id="UP000741360"/>
    </source>
</evidence>
<feature type="transmembrane region" description="Helical" evidence="9">
    <location>
        <begin position="59"/>
        <end position="82"/>
    </location>
</feature>
<dbReference type="AlphaFoldDB" id="A0A932GQ10"/>
<dbReference type="EMBL" id="JACPSX010000176">
    <property type="protein sequence ID" value="MBI3015231.1"/>
    <property type="molecule type" value="Genomic_DNA"/>
</dbReference>
<evidence type="ECO:0000256" key="4">
    <source>
        <dbReference type="ARBA" id="ARBA00022692"/>
    </source>
</evidence>
<dbReference type="PANTHER" id="PTHR11795">
    <property type="entry name" value="BRANCHED-CHAIN AMINO ACID TRANSPORT SYSTEM PERMEASE PROTEIN LIVH"/>
    <property type="match status" value="1"/>
</dbReference>
<comment type="similarity">
    <text evidence="8">Belongs to the binding-protein-dependent transport system permease family. LivHM subfamily.</text>
</comment>
<feature type="transmembrane region" description="Helical" evidence="9">
    <location>
        <begin position="134"/>
        <end position="157"/>
    </location>
</feature>
<keyword evidence="4 9" id="KW-0812">Transmembrane</keyword>
<reference evidence="10" key="1">
    <citation type="submission" date="2020-07" db="EMBL/GenBank/DDBJ databases">
        <title>Huge and variable diversity of episymbiotic CPR bacteria and DPANN archaea in groundwater ecosystems.</title>
        <authorList>
            <person name="He C.Y."/>
            <person name="Keren R."/>
            <person name="Whittaker M."/>
            <person name="Farag I.F."/>
            <person name="Doudna J."/>
            <person name="Cate J.H.D."/>
            <person name="Banfield J.F."/>
        </authorList>
    </citation>
    <scope>NUCLEOTIDE SEQUENCE</scope>
    <source>
        <strain evidence="10">NC_groundwater_717_Ag_S-0.2um_59_8</strain>
    </source>
</reference>
<gene>
    <name evidence="10" type="ORF">HYY65_09275</name>
</gene>
<dbReference type="GO" id="GO:0005886">
    <property type="term" value="C:plasma membrane"/>
    <property type="evidence" value="ECO:0007669"/>
    <property type="project" value="UniProtKB-SubCell"/>
</dbReference>
<keyword evidence="5" id="KW-0029">Amino-acid transport</keyword>
<evidence type="ECO:0000256" key="3">
    <source>
        <dbReference type="ARBA" id="ARBA00022475"/>
    </source>
</evidence>
<feature type="transmembrane region" description="Helical" evidence="9">
    <location>
        <begin position="186"/>
        <end position="210"/>
    </location>
</feature>
<dbReference type="InterPro" id="IPR052157">
    <property type="entry name" value="BCAA_transport_permease"/>
</dbReference>
<comment type="subcellular location">
    <subcellularLocation>
        <location evidence="1">Cell membrane</location>
        <topology evidence="1">Multi-pass membrane protein</topology>
    </subcellularLocation>
</comment>
<dbReference type="CDD" id="cd06582">
    <property type="entry name" value="TM_PBP1_LivH_like"/>
    <property type="match status" value="1"/>
</dbReference>
<feature type="transmembrane region" description="Helical" evidence="9">
    <location>
        <begin position="12"/>
        <end position="39"/>
    </location>
</feature>
<proteinExistence type="inferred from homology"/>
<dbReference type="Pfam" id="PF02653">
    <property type="entry name" value="BPD_transp_2"/>
    <property type="match status" value="1"/>
</dbReference>
<keyword evidence="7 9" id="KW-0472">Membrane</keyword>
<accession>A0A932GQ10</accession>
<evidence type="ECO:0000256" key="9">
    <source>
        <dbReference type="SAM" id="Phobius"/>
    </source>
</evidence>